<dbReference type="Proteomes" id="UP000077363">
    <property type="component" value="Chromosome"/>
</dbReference>
<protein>
    <recommendedName>
        <fullName evidence="4">Methyltransferase type 11 domain-containing protein</fullName>
    </recommendedName>
</protein>
<gene>
    <name evidence="5" type="ORF">SU48_03465</name>
</gene>
<dbReference type="PATRIC" id="fig|1182568.3.peg.725"/>
<dbReference type="GO" id="GO:0032259">
    <property type="term" value="P:methylation"/>
    <property type="evidence" value="ECO:0007669"/>
    <property type="project" value="UniProtKB-KW"/>
</dbReference>
<dbReference type="EMBL" id="CP011387">
    <property type="protein sequence ID" value="ANE42983.1"/>
    <property type="molecule type" value="Genomic_DNA"/>
</dbReference>
<dbReference type="KEGG" id="dpu:SU48_03465"/>
<accession>A0A172T833</accession>
<proteinExistence type="inferred from homology"/>
<dbReference type="SUPFAM" id="SSF53335">
    <property type="entry name" value="S-adenosyl-L-methionine-dependent methyltransferases"/>
    <property type="match status" value="1"/>
</dbReference>
<sequence>MIQNPFQSADGAKRYAAGRPYLHPLFMERLTPWLSEEARGKGGVGADIACGTGLSSVALAEVVNQVWAFDLSSSMLAEAAEHARIKYAQAPAEELPLDANSVDVITVAQGIHWFDRPAFFAEARRILRRGGVLCVYDMFFLGHSTGEPLFNLWVKQHYNTRYPAPARWPYTLDEAQATAEGFSFWEEEFKHDLPMNRTQLVSYLLTQSNTIAASDEGREASEQIAEWLDRELLRFLPDEKNGFISFGGIIRVLKYQS</sequence>
<evidence type="ECO:0000256" key="3">
    <source>
        <dbReference type="ARBA" id="ARBA00022679"/>
    </source>
</evidence>
<keyword evidence="6" id="KW-1185">Reference proteome</keyword>
<dbReference type="CDD" id="cd02440">
    <property type="entry name" value="AdoMet_MTases"/>
    <property type="match status" value="1"/>
</dbReference>
<dbReference type="InterPro" id="IPR051052">
    <property type="entry name" value="Diverse_substrate_MTase"/>
</dbReference>
<dbReference type="GO" id="GO:0008757">
    <property type="term" value="F:S-adenosylmethionine-dependent methyltransferase activity"/>
    <property type="evidence" value="ECO:0007669"/>
    <property type="project" value="InterPro"/>
</dbReference>
<dbReference type="Pfam" id="PF08241">
    <property type="entry name" value="Methyltransf_11"/>
    <property type="match status" value="1"/>
</dbReference>
<organism evidence="5 6">
    <name type="scientific">Deinococcus puniceus</name>
    <dbReference type="NCBI Taxonomy" id="1182568"/>
    <lineage>
        <taxon>Bacteria</taxon>
        <taxon>Thermotogati</taxon>
        <taxon>Deinococcota</taxon>
        <taxon>Deinococci</taxon>
        <taxon>Deinococcales</taxon>
        <taxon>Deinococcaceae</taxon>
        <taxon>Deinococcus</taxon>
    </lineage>
</organism>
<dbReference type="InterPro" id="IPR029063">
    <property type="entry name" value="SAM-dependent_MTases_sf"/>
</dbReference>
<evidence type="ECO:0000313" key="5">
    <source>
        <dbReference type="EMBL" id="ANE42983.1"/>
    </source>
</evidence>
<dbReference type="InterPro" id="IPR013216">
    <property type="entry name" value="Methyltransf_11"/>
</dbReference>
<evidence type="ECO:0000313" key="6">
    <source>
        <dbReference type="Proteomes" id="UP000077363"/>
    </source>
</evidence>
<evidence type="ECO:0000256" key="1">
    <source>
        <dbReference type="ARBA" id="ARBA00008361"/>
    </source>
</evidence>
<dbReference type="RefSeq" id="WP_064014041.1">
    <property type="nucleotide sequence ID" value="NZ_CP011387.1"/>
</dbReference>
<evidence type="ECO:0000256" key="2">
    <source>
        <dbReference type="ARBA" id="ARBA00022603"/>
    </source>
</evidence>
<keyword evidence="3" id="KW-0808">Transferase</keyword>
<comment type="similarity">
    <text evidence="1">Belongs to the methyltransferase superfamily.</text>
</comment>
<name>A0A172T833_9DEIO</name>
<dbReference type="Gene3D" id="3.40.50.150">
    <property type="entry name" value="Vaccinia Virus protein VP39"/>
    <property type="match status" value="1"/>
</dbReference>
<dbReference type="STRING" id="1182568.SU48_03465"/>
<evidence type="ECO:0000259" key="4">
    <source>
        <dbReference type="Pfam" id="PF08241"/>
    </source>
</evidence>
<dbReference type="PANTHER" id="PTHR44942:SF4">
    <property type="entry name" value="METHYLTRANSFERASE TYPE 11 DOMAIN-CONTAINING PROTEIN"/>
    <property type="match status" value="1"/>
</dbReference>
<dbReference type="PANTHER" id="PTHR44942">
    <property type="entry name" value="METHYLTRANSF_11 DOMAIN-CONTAINING PROTEIN"/>
    <property type="match status" value="1"/>
</dbReference>
<feature type="domain" description="Methyltransferase type 11" evidence="4">
    <location>
        <begin position="47"/>
        <end position="134"/>
    </location>
</feature>
<keyword evidence="2" id="KW-0489">Methyltransferase</keyword>
<reference evidence="5 6" key="1">
    <citation type="submission" date="2015-01" db="EMBL/GenBank/DDBJ databases">
        <title>Deinococcus puniceus/DY1/ whole genome sequencing.</title>
        <authorList>
            <person name="Kim M.K."/>
            <person name="Srinivasan S."/>
            <person name="Lee J.-J."/>
        </authorList>
    </citation>
    <scope>NUCLEOTIDE SEQUENCE [LARGE SCALE GENOMIC DNA]</scope>
    <source>
        <strain evidence="5 6">DY1</strain>
    </source>
</reference>
<dbReference type="AlphaFoldDB" id="A0A172T833"/>